<dbReference type="InterPro" id="IPR031654">
    <property type="entry name" value="Capsid_N"/>
</dbReference>
<gene>
    <name evidence="2" type="ORF">SmJEL517_g06129</name>
</gene>
<dbReference type="SUPFAM" id="SSF49749">
    <property type="entry name" value="Group II dsDNA viruses VP"/>
    <property type="match status" value="1"/>
</dbReference>
<dbReference type="GeneID" id="42007352"/>
<evidence type="ECO:0000313" key="3">
    <source>
        <dbReference type="Proteomes" id="UP000319731"/>
    </source>
</evidence>
<comment type="caution">
    <text evidence="2">The sequence shown here is derived from an EMBL/GenBank/DDBJ whole genome shotgun (WGS) entry which is preliminary data.</text>
</comment>
<dbReference type="Pfam" id="PF16903">
    <property type="entry name" value="Capsid_N"/>
    <property type="match status" value="1"/>
</dbReference>
<reference evidence="2 3" key="1">
    <citation type="journal article" date="2019" name="Sci. Rep.">
        <title>Comparative genomics of chytrid fungi reveal insights into the obligate biotrophic and pathogenic lifestyle of Synchytrium endobioticum.</title>
        <authorList>
            <person name="van de Vossenberg B.T.L.H."/>
            <person name="Warris S."/>
            <person name="Nguyen H.D.T."/>
            <person name="van Gent-Pelzer M.P.E."/>
            <person name="Joly D.L."/>
            <person name="van de Geest H.C."/>
            <person name="Bonants P.J.M."/>
            <person name="Smith D.S."/>
            <person name="Levesque C.A."/>
            <person name="van der Lee T.A.J."/>
        </authorList>
    </citation>
    <scope>NUCLEOTIDE SEQUENCE [LARGE SCALE GENOMIC DNA]</scope>
    <source>
        <strain evidence="2 3">JEL517</strain>
    </source>
</reference>
<dbReference type="Proteomes" id="UP000319731">
    <property type="component" value="Unassembled WGS sequence"/>
</dbReference>
<dbReference type="RefSeq" id="XP_031021969.1">
    <property type="nucleotide sequence ID" value="XM_031172055.1"/>
</dbReference>
<name>A0A507BY61_9FUNG</name>
<dbReference type="AlphaFoldDB" id="A0A507BY61"/>
<dbReference type="EMBL" id="QEAO01000079">
    <property type="protein sequence ID" value="TPX30275.1"/>
    <property type="molecule type" value="Genomic_DNA"/>
</dbReference>
<dbReference type="OrthoDB" id="2123341at2759"/>
<proteinExistence type="predicted"/>
<organism evidence="2 3">
    <name type="scientific">Synchytrium microbalum</name>
    <dbReference type="NCBI Taxonomy" id="1806994"/>
    <lineage>
        <taxon>Eukaryota</taxon>
        <taxon>Fungi</taxon>
        <taxon>Fungi incertae sedis</taxon>
        <taxon>Chytridiomycota</taxon>
        <taxon>Chytridiomycota incertae sedis</taxon>
        <taxon>Chytridiomycetes</taxon>
        <taxon>Synchytriales</taxon>
        <taxon>Synchytriaceae</taxon>
        <taxon>Synchytrium</taxon>
    </lineage>
</organism>
<evidence type="ECO:0000313" key="2">
    <source>
        <dbReference type="EMBL" id="TPX30275.1"/>
    </source>
</evidence>
<dbReference type="Gene3D" id="2.70.9.10">
    <property type="entry name" value="Adenovirus Type 2 Hexon, domain 4"/>
    <property type="match status" value="1"/>
</dbReference>
<keyword evidence="3" id="KW-1185">Reference proteome</keyword>
<accession>A0A507BY61</accession>
<dbReference type="InterPro" id="IPR016112">
    <property type="entry name" value="VP_dsDNA_II"/>
</dbReference>
<feature type="domain" description="Major capsid protein N-terminal" evidence="1">
    <location>
        <begin position="1"/>
        <end position="133"/>
    </location>
</feature>
<sequence>MESMEQTFNGQVNFGRKATVQVARNGDLIYRTYLELDFPAVSKNSTTTQGGTPSVRWVDEPGHVILDDFYLDIGGTTIDKHYGVWLSIWNELTQTAEKEATYDIMIGHTTANTTPAQSLNAFTAYVPLIFWFEFCEPKKPFVPRFCGNTGLAQSNESGMQVKSKWIGSSAAKLLSL</sequence>
<protein>
    <recommendedName>
        <fullName evidence="1">Major capsid protein N-terminal domain-containing protein</fullName>
    </recommendedName>
</protein>
<evidence type="ECO:0000259" key="1">
    <source>
        <dbReference type="Pfam" id="PF16903"/>
    </source>
</evidence>